<dbReference type="PANTHER" id="PTHR43162">
    <property type="match status" value="1"/>
</dbReference>
<dbReference type="InterPro" id="IPR051604">
    <property type="entry name" value="Ergot_Alk_Oxidoreductase"/>
</dbReference>
<keyword evidence="2" id="KW-1185">Reference proteome</keyword>
<dbReference type="Proteomes" id="UP000546642">
    <property type="component" value="Unassembled WGS sequence"/>
</dbReference>
<dbReference type="EMBL" id="JACHDS010000001">
    <property type="protein sequence ID" value="MBB6170537.1"/>
    <property type="molecule type" value="Genomic_DNA"/>
</dbReference>
<proteinExistence type="predicted"/>
<dbReference type="SUPFAM" id="SSF51735">
    <property type="entry name" value="NAD(P)-binding Rossmann-fold domains"/>
    <property type="match status" value="1"/>
</dbReference>
<dbReference type="Gene3D" id="3.40.50.720">
    <property type="entry name" value="NAD(P)-binding Rossmann-like Domain"/>
    <property type="match status" value="1"/>
</dbReference>
<dbReference type="PANTHER" id="PTHR43162:SF1">
    <property type="entry name" value="PRESTALK A DIFFERENTIATION PROTEIN A"/>
    <property type="match status" value="1"/>
</dbReference>
<name>A0A7X0D3S9_9ACTN</name>
<gene>
    <name evidence="1" type="ORF">HNR23_000597</name>
</gene>
<organism evidence="1 2">
    <name type="scientific">Nocardiopsis mwathae</name>
    <dbReference type="NCBI Taxonomy" id="1472723"/>
    <lineage>
        <taxon>Bacteria</taxon>
        <taxon>Bacillati</taxon>
        <taxon>Actinomycetota</taxon>
        <taxon>Actinomycetes</taxon>
        <taxon>Streptosporangiales</taxon>
        <taxon>Nocardiopsidaceae</taxon>
        <taxon>Nocardiopsis</taxon>
    </lineage>
</organism>
<evidence type="ECO:0000313" key="2">
    <source>
        <dbReference type="Proteomes" id="UP000546642"/>
    </source>
</evidence>
<comment type="caution">
    <text evidence="1">The sequence shown here is derived from an EMBL/GenBank/DDBJ whole genome shotgun (WGS) entry which is preliminary data.</text>
</comment>
<dbReference type="InterPro" id="IPR036291">
    <property type="entry name" value="NAD(P)-bd_dom_sf"/>
</dbReference>
<sequence length="151" mass="16157">MRPGGFAANALLWADDIRRDGVVSEPFGQASKAVIHERDIAGVAVQALTAAGHAGRTYVVTGPEPVTTADQVRIIGEVIDRPVGFNELTPQDVRDHMVSQGYSADEADSMVGAYVAMSEKDGEVTETVEEVTGTPARTFRQWVADHAADFD</sequence>
<reference evidence="1 2" key="1">
    <citation type="submission" date="2020-08" db="EMBL/GenBank/DDBJ databases">
        <title>Sequencing the genomes of 1000 actinobacteria strains.</title>
        <authorList>
            <person name="Klenk H.-P."/>
        </authorList>
    </citation>
    <scope>NUCLEOTIDE SEQUENCE [LARGE SCALE GENOMIC DNA]</scope>
    <source>
        <strain evidence="1 2">DSM 46659</strain>
    </source>
</reference>
<accession>A0A7X0D3S9</accession>
<dbReference type="Gene3D" id="3.90.25.10">
    <property type="entry name" value="UDP-galactose 4-epimerase, domain 1"/>
    <property type="match status" value="1"/>
</dbReference>
<protein>
    <submittedName>
        <fullName evidence="1">Uncharacterized protein YbjT (DUF2867 family)</fullName>
    </submittedName>
</protein>
<evidence type="ECO:0000313" key="1">
    <source>
        <dbReference type="EMBL" id="MBB6170537.1"/>
    </source>
</evidence>
<dbReference type="AlphaFoldDB" id="A0A7X0D3S9"/>